<evidence type="ECO:0000256" key="13">
    <source>
        <dbReference type="ARBA" id="ARBA00029673"/>
    </source>
</evidence>
<evidence type="ECO:0000256" key="11">
    <source>
        <dbReference type="ARBA" id="ARBA00026103"/>
    </source>
</evidence>
<evidence type="ECO:0000256" key="3">
    <source>
        <dbReference type="ARBA" id="ARBA00011245"/>
    </source>
</evidence>
<dbReference type="PANTHER" id="PTHR43758">
    <property type="entry name" value="7,8-DIHYDRO-8-OXOGUANINE TRIPHOSPHATASE"/>
    <property type="match status" value="1"/>
</dbReference>
<reference evidence="24" key="1">
    <citation type="submission" date="2017-09" db="EMBL/GenBank/DDBJ databases">
        <title>Depth-based differentiation of microbial function through sediment-hosted aquifers and enrichment of novel symbionts in the deep terrestrial subsurface.</title>
        <authorList>
            <person name="Probst A.J."/>
            <person name="Ladd B."/>
            <person name="Jarett J.K."/>
            <person name="Geller-Mcgrath D.E."/>
            <person name="Sieber C.M.K."/>
            <person name="Emerson J.B."/>
            <person name="Anantharaman K."/>
            <person name="Thomas B.C."/>
            <person name="Malmstrom R."/>
            <person name="Stieglmeier M."/>
            <person name="Klingl A."/>
            <person name="Woyke T."/>
            <person name="Ryan C.M."/>
            <person name="Banfield J.F."/>
        </authorList>
    </citation>
    <scope>NUCLEOTIDE SEQUENCE [LARGE SCALE GENOMIC DNA]</scope>
</reference>
<evidence type="ECO:0000256" key="6">
    <source>
        <dbReference type="ARBA" id="ARBA00022842"/>
    </source>
</evidence>
<evidence type="ECO:0000256" key="15">
    <source>
        <dbReference type="ARBA" id="ARBA00030682"/>
    </source>
</evidence>
<evidence type="ECO:0000256" key="19">
    <source>
        <dbReference type="ARBA" id="ARBA00048894"/>
    </source>
</evidence>
<keyword evidence="4" id="KW-0479">Metal-binding</keyword>
<evidence type="ECO:0000256" key="1">
    <source>
        <dbReference type="ARBA" id="ARBA00001946"/>
    </source>
</evidence>
<comment type="catalytic activity">
    <reaction evidence="19">
        <text>O(6)-methyl-dGTP + H2O = O(6)-methyl-dGMP + diphosphate + H(+)</text>
        <dbReference type="Rhea" id="RHEA:67600"/>
        <dbReference type="ChEBI" id="CHEBI:15377"/>
        <dbReference type="ChEBI" id="CHEBI:15378"/>
        <dbReference type="ChEBI" id="CHEBI:33019"/>
        <dbReference type="ChEBI" id="CHEBI:169974"/>
        <dbReference type="ChEBI" id="CHEBI:169975"/>
    </reaction>
    <physiologicalReaction direction="left-to-right" evidence="19">
        <dbReference type="Rhea" id="RHEA:67601"/>
    </physiologicalReaction>
</comment>
<evidence type="ECO:0000256" key="16">
    <source>
        <dbReference type="ARBA" id="ARBA00031927"/>
    </source>
</evidence>
<evidence type="ECO:0000256" key="20">
    <source>
        <dbReference type="ARBA" id="ARBA00049032"/>
    </source>
</evidence>
<keyword evidence="6" id="KW-0460">Magnesium</keyword>
<evidence type="ECO:0000256" key="9">
    <source>
        <dbReference type="ARBA" id="ARBA00024486"/>
    </source>
</evidence>
<evidence type="ECO:0000256" key="10">
    <source>
        <dbReference type="ARBA" id="ARBA00024596"/>
    </source>
</evidence>
<evidence type="ECO:0000259" key="22">
    <source>
        <dbReference type="PROSITE" id="PS51462"/>
    </source>
</evidence>
<evidence type="ECO:0000256" key="4">
    <source>
        <dbReference type="ARBA" id="ARBA00022723"/>
    </source>
</evidence>
<dbReference type="Proteomes" id="UP000229383">
    <property type="component" value="Unassembled WGS sequence"/>
</dbReference>
<dbReference type="Pfam" id="PF00293">
    <property type="entry name" value="NUDIX"/>
    <property type="match status" value="1"/>
</dbReference>
<comment type="caution">
    <text evidence="23">The sequence shown here is derived from an EMBL/GenBank/DDBJ whole genome shotgun (WGS) entry which is preliminary data.</text>
</comment>
<dbReference type="AlphaFoldDB" id="A0A2H0TFK2"/>
<evidence type="ECO:0000256" key="18">
    <source>
        <dbReference type="ARBA" id="ARBA00048002"/>
    </source>
</evidence>
<dbReference type="CDD" id="cd03427">
    <property type="entry name" value="NUDIX_MTH1_Nudt1"/>
    <property type="match status" value="1"/>
</dbReference>
<evidence type="ECO:0000256" key="5">
    <source>
        <dbReference type="ARBA" id="ARBA00022801"/>
    </source>
</evidence>
<dbReference type="GO" id="GO:0008828">
    <property type="term" value="F:dATP diphosphatase activity"/>
    <property type="evidence" value="ECO:0007669"/>
    <property type="project" value="UniProtKB-EC"/>
</dbReference>
<evidence type="ECO:0000256" key="14">
    <source>
        <dbReference type="ARBA" id="ARBA00030634"/>
    </source>
</evidence>
<dbReference type="EC" id="3.6.1.56" evidence="11"/>
<dbReference type="SUPFAM" id="SSF52972">
    <property type="entry name" value="ITPase-like"/>
    <property type="match status" value="1"/>
</dbReference>
<dbReference type="GO" id="GO:0046872">
    <property type="term" value="F:metal ion binding"/>
    <property type="evidence" value="ECO:0007669"/>
    <property type="project" value="UniProtKB-KW"/>
</dbReference>
<comment type="catalytic activity">
    <reaction evidence="20">
        <text>N(6)-methyl-dATP + H2O = N(6)-methyl-dAMP + diphosphate + H(+)</text>
        <dbReference type="Rhea" id="RHEA:67604"/>
        <dbReference type="ChEBI" id="CHEBI:15377"/>
        <dbReference type="ChEBI" id="CHEBI:15378"/>
        <dbReference type="ChEBI" id="CHEBI:33019"/>
        <dbReference type="ChEBI" id="CHEBI:169976"/>
        <dbReference type="ChEBI" id="CHEBI:172872"/>
    </reaction>
    <physiologicalReaction direction="left-to-right" evidence="20">
        <dbReference type="Rhea" id="RHEA:67605"/>
    </physiologicalReaction>
</comment>
<comment type="similarity">
    <text evidence="2">Belongs to the Nudix hydrolase family.</text>
</comment>
<proteinExistence type="inferred from homology"/>
<name>A0A2H0TFK2_9BACT</name>
<evidence type="ECO:0000256" key="2">
    <source>
        <dbReference type="ARBA" id="ARBA00005582"/>
    </source>
</evidence>
<dbReference type="Pfam" id="PF01931">
    <property type="entry name" value="NTPase_I-T"/>
    <property type="match status" value="1"/>
</dbReference>
<gene>
    <name evidence="23" type="ORF">COU46_01870</name>
</gene>
<dbReference type="Gene3D" id="3.90.79.10">
    <property type="entry name" value="Nucleoside Triphosphate Pyrophosphohydrolase"/>
    <property type="match status" value="1"/>
</dbReference>
<sequence length="301" mass="33881">GLAVSSGVSDQPKTIDEIMRGALNRAKNSFTNCDISFGIESGIMVVPHTKTGYMEITACVIYDGKEFHTGLSSSFECPKPVIRVMLSEGLDINQAFNKAGLTTNKDLGSDIGAVGVLTRGRVTRKDYTKQAITMALIHLESSFVPEKRKKLLTLCLIHRHPKILLGMKKRGFGEGRWNGFGGKVQAGETIEEAAKRETFEEAGIVIDKIEKTGIIDFEFLGKPEILEVHIFRGNEFAGEPKESEEMRPNWFEINEIPFNDMWPDDRHWFPLFLNNKKFKGKFLFDGEDNIIEHQLDEVLNI</sequence>
<evidence type="ECO:0000256" key="21">
    <source>
        <dbReference type="ARBA" id="ARBA00053094"/>
    </source>
</evidence>
<dbReference type="PROSITE" id="PS00893">
    <property type="entry name" value="NUDIX_BOX"/>
    <property type="match status" value="1"/>
</dbReference>
<evidence type="ECO:0000313" key="24">
    <source>
        <dbReference type="Proteomes" id="UP000229383"/>
    </source>
</evidence>
<feature type="domain" description="Nudix hydrolase" evidence="22">
    <location>
        <begin position="148"/>
        <end position="277"/>
    </location>
</feature>
<evidence type="ECO:0000256" key="8">
    <source>
        <dbReference type="ARBA" id="ARBA00024459"/>
    </source>
</evidence>
<evidence type="ECO:0000256" key="7">
    <source>
        <dbReference type="ARBA" id="ARBA00024448"/>
    </source>
</evidence>
<dbReference type="InterPro" id="IPR020084">
    <property type="entry name" value="NUDIX_hydrolase_CS"/>
</dbReference>
<dbReference type="Gene3D" id="3.90.950.10">
    <property type="match status" value="1"/>
</dbReference>
<dbReference type="GO" id="GO:0008413">
    <property type="term" value="F:8-oxo-7,8-dihydroguanosine triphosphate pyrophosphatase activity"/>
    <property type="evidence" value="ECO:0007669"/>
    <property type="project" value="InterPro"/>
</dbReference>
<evidence type="ECO:0000313" key="23">
    <source>
        <dbReference type="EMBL" id="PIR70339.1"/>
    </source>
</evidence>
<organism evidence="23 24">
    <name type="scientific">Candidatus Niyogibacteria bacterium CG10_big_fil_rev_8_21_14_0_10_42_19</name>
    <dbReference type="NCBI Taxonomy" id="1974725"/>
    <lineage>
        <taxon>Bacteria</taxon>
        <taxon>Candidatus Niyogiibacteriota</taxon>
    </lineage>
</organism>
<dbReference type="SUPFAM" id="SSF55811">
    <property type="entry name" value="Nudix"/>
    <property type="match status" value="1"/>
</dbReference>
<dbReference type="InterPro" id="IPR015797">
    <property type="entry name" value="NUDIX_hydrolase-like_dom_sf"/>
</dbReference>
<keyword evidence="5" id="KW-0378">Hydrolase</keyword>
<dbReference type="InterPro" id="IPR000086">
    <property type="entry name" value="NUDIX_hydrolase_dom"/>
</dbReference>
<comment type="catalytic activity">
    <reaction evidence="10">
        <text>2-oxo-ATP + H2O = 2-oxo-AMP + diphosphate + H(+)</text>
        <dbReference type="Rhea" id="RHEA:67392"/>
        <dbReference type="ChEBI" id="CHEBI:15377"/>
        <dbReference type="ChEBI" id="CHEBI:15378"/>
        <dbReference type="ChEBI" id="CHEBI:33019"/>
        <dbReference type="ChEBI" id="CHEBI:71395"/>
        <dbReference type="ChEBI" id="CHEBI:172878"/>
    </reaction>
    <physiologicalReaction direction="left-to-right" evidence="10">
        <dbReference type="Rhea" id="RHEA:67393"/>
    </physiologicalReaction>
</comment>
<comment type="catalytic activity">
    <reaction evidence="18">
        <text>N(6)-methyl-ATP + H2O = N(6)-methyl-AMP + diphosphate + H(+)</text>
        <dbReference type="Rhea" id="RHEA:67608"/>
        <dbReference type="ChEBI" id="CHEBI:15377"/>
        <dbReference type="ChEBI" id="CHEBI:15378"/>
        <dbReference type="ChEBI" id="CHEBI:33019"/>
        <dbReference type="ChEBI" id="CHEBI:144842"/>
        <dbReference type="ChEBI" id="CHEBI:172873"/>
    </reaction>
    <physiologicalReaction direction="left-to-right" evidence="18">
        <dbReference type="Rhea" id="RHEA:67609"/>
    </physiologicalReaction>
</comment>
<comment type="catalytic activity">
    <reaction evidence="8">
        <text>2-oxo-dATP + H2O = 2-oxo-dAMP + diphosphate + H(+)</text>
        <dbReference type="Rhea" id="RHEA:31583"/>
        <dbReference type="ChEBI" id="CHEBI:15377"/>
        <dbReference type="ChEBI" id="CHEBI:15378"/>
        <dbReference type="ChEBI" id="CHEBI:33019"/>
        <dbReference type="ChEBI" id="CHEBI:63212"/>
        <dbReference type="ChEBI" id="CHEBI:77897"/>
        <dbReference type="EC" id="3.6.1.56"/>
    </reaction>
    <physiologicalReaction direction="left-to-right" evidence="8">
        <dbReference type="Rhea" id="RHEA:31584"/>
    </physiologicalReaction>
</comment>
<dbReference type="GO" id="GO:0042262">
    <property type="term" value="P:DNA protection"/>
    <property type="evidence" value="ECO:0007669"/>
    <property type="project" value="InterPro"/>
</dbReference>
<feature type="non-terminal residue" evidence="23">
    <location>
        <position position="1"/>
    </location>
</feature>
<comment type="catalytic activity">
    <reaction evidence="9">
        <text>8-oxo-dGTP + H2O = 8-oxo-dGMP + diphosphate + H(+)</text>
        <dbReference type="Rhea" id="RHEA:31575"/>
        <dbReference type="ChEBI" id="CHEBI:15377"/>
        <dbReference type="ChEBI" id="CHEBI:15378"/>
        <dbReference type="ChEBI" id="CHEBI:33019"/>
        <dbReference type="ChEBI" id="CHEBI:63224"/>
        <dbReference type="ChEBI" id="CHEBI:77896"/>
    </reaction>
    <physiologicalReaction direction="left-to-right" evidence="9">
        <dbReference type="Rhea" id="RHEA:31576"/>
    </physiologicalReaction>
</comment>
<protein>
    <recommendedName>
        <fullName evidence="12">Oxidized purine nucleoside triphosphate hydrolase</fullName>
        <ecNumber evidence="11">3.6.1.56</ecNumber>
    </recommendedName>
    <alternativeName>
        <fullName evidence="16">2-hydroxy-dATP diphosphatase</fullName>
    </alternativeName>
    <alternativeName>
        <fullName evidence="15">7,8-dihydro-8-oxoguanine triphosphatase</fullName>
    </alternativeName>
    <alternativeName>
        <fullName evidence="14">8-oxo-dGTPase</fullName>
    </alternativeName>
    <alternativeName>
        <fullName evidence="17">Methylated purine nucleoside triphosphate hydrolase</fullName>
    </alternativeName>
    <alternativeName>
        <fullName evidence="13">Nucleoside diphosphate-linked moiety X motif 1</fullName>
    </alternativeName>
</protein>
<comment type="subunit">
    <text evidence="3">Monomer.</text>
</comment>
<dbReference type="EMBL" id="PFCN01000023">
    <property type="protein sequence ID" value="PIR70339.1"/>
    <property type="molecule type" value="Genomic_DNA"/>
</dbReference>
<comment type="function">
    <text evidence="21">Oxidized purine nucleoside triphosphate hydrolase which is a prominent sanitizer of the oxidized nucleotide pool. Catalyzes the hydrolysis of 2-oxo-dATP (2-hydroxy-dATP) into 2-oxo-dAMP. Also has a significant hydrolase activity toward 2-oxo-ATP, 8-oxo-dGTP and 8-oxo-dATP. Through the hydrolysis of oxidized purine nucleoside triphosphates, prevents their incorporation into DNA and the subsequent transversions A:T to C:G and G:C to T:A. Also catalyzes the hydrolysis of methylated purine nucleoside triphosphate preventing their integration into DNA. Through this antimutagenic activity protects cells from oxidative stress.</text>
</comment>
<dbReference type="InterPro" id="IPR003563">
    <property type="entry name" value="8ODP"/>
</dbReference>
<comment type="catalytic activity">
    <reaction evidence="7">
        <text>8-oxo-dATP + H2O = 8-oxo-dAMP + diphosphate + H(+)</text>
        <dbReference type="Rhea" id="RHEA:65396"/>
        <dbReference type="ChEBI" id="CHEBI:15377"/>
        <dbReference type="ChEBI" id="CHEBI:15378"/>
        <dbReference type="ChEBI" id="CHEBI:33019"/>
        <dbReference type="ChEBI" id="CHEBI:71361"/>
        <dbReference type="ChEBI" id="CHEBI:172871"/>
    </reaction>
    <physiologicalReaction direction="left-to-right" evidence="7">
        <dbReference type="Rhea" id="RHEA:65397"/>
    </physiologicalReaction>
</comment>
<dbReference type="PROSITE" id="PS51462">
    <property type="entry name" value="NUDIX"/>
    <property type="match status" value="1"/>
</dbReference>
<dbReference type="GO" id="GO:0005737">
    <property type="term" value="C:cytoplasm"/>
    <property type="evidence" value="ECO:0007669"/>
    <property type="project" value="TreeGrafter"/>
</dbReference>
<dbReference type="PRINTS" id="PR01403">
    <property type="entry name" value="8OXTPHPHTASE"/>
</dbReference>
<dbReference type="InterPro" id="IPR029001">
    <property type="entry name" value="ITPase-like_fam"/>
</dbReference>
<comment type="cofactor">
    <cofactor evidence="1">
        <name>Mg(2+)</name>
        <dbReference type="ChEBI" id="CHEBI:18420"/>
    </cofactor>
</comment>
<evidence type="ECO:0000256" key="17">
    <source>
        <dbReference type="ARBA" id="ARBA00032071"/>
    </source>
</evidence>
<dbReference type="PANTHER" id="PTHR43758:SF2">
    <property type="entry name" value="OXIDIZED PURINE NUCLEOSIDE TRIPHOSPHATE HYDROLASE"/>
    <property type="match status" value="1"/>
</dbReference>
<dbReference type="InterPro" id="IPR026533">
    <property type="entry name" value="NTPase/PRRC1"/>
</dbReference>
<evidence type="ECO:0000256" key="12">
    <source>
        <dbReference type="ARBA" id="ARBA00026218"/>
    </source>
</evidence>
<accession>A0A2H0TFK2</accession>